<dbReference type="PIRSF" id="PIRSF018266">
    <property type="entry name" value="FecR"/>
    <property type="match status" value="1"/>
</dbReference>
<dbReference type="RefSeq" id="WP_129061085.1">
    <property type="nucleotide sequence ID" value="NZ_NXIE01000002.1"/>
</dbReference>
<dbReference type="Proteomes" id="UP000289718">
    <property type="component" value="Unassembled WGS sequence"/>
</dbReference>
<dbReference type="EMBL" id="NXIE01000002">
    <property type="protein sequence ID" value="RXK13264.1"/>
    <property type="molecule type" value="Genomic_DNA"/>
</dbReference>
<comment type="caution">
    <text evidence="4">The sequence shown here is derived from an EMBL/GenBank/DDBJ whole genome shotgun (WGS) entry which is preliminary data.</text>
</comment>
<dbReference type="PANTHER" id="PTHR30273">
    <property type="entry name" value="PERIPLASMIC SIGNAL SENSOR AND SIGMA FACTOR ACTIVATOR FECR-RELATED"/>
    <property type="match status" value="1"/>
</dbReference>
<keyword evidence="1" id="KW-1133">Transmembrane helix</keyword>
<dbReference type="Pfam" id="PF04773">
    <property type="entry name" value="FecR"/>
    <property type="match status" value="1"/>
</dbReference>
<organism evidence="4 5">
    <name type="scientific">Halarcobacter mediterraneus</name>
    <dbReference type="NCBI Taxonomy" id="2023153"/>
    <lineage>
        <taxon>Bacteria</taxon>
        <taxon>Pseudomonadati</taxon>
        <taxon>Campylobacterota</taxon>
        <taxon>Epsilonproteobacteria</taxon>
        <taxon>Campylobacterales</taxon>
        <taxon>Arcobacteraceae</taxon>
        <taxon>Halarcobacter</taxon>
    </lineage>
</organism>
<dbReference type="AlphaFoldDB" id="A0A4V1M1D3"/>
<protein>
    <submittedName>
        <fullName evidence="4">Siderophore-interacting protein</fullName>
    </submittedName>
</protein>
<evidence type="ECO:0000256" key="1">
    <source>
        <dbReference type="SAM" id="Phobius"/>
    </source>
</evidence>
<dbReference type="Gene3D" id="3.55.50.30">
    <property type="match status" value="1"/>
</dbReference>
<dbReference type="InterPro" id="IPR012373">
    <property type="entry name" value="Ferrdict_sens_TM"/>
</dbReference>
<gene>
    <name evidence="4" type="ORF">CP965_05540</name>
</gene>
<keyword evidence="1" id="KW-0472">Membrane</keyword>
<reference evidence="4 5" key="1">
    <citation type="submission" date="2017-09" db="EMBL/GenBank/DDBJ databases">
        <title>Genomics of the genus Arcobacter.</title>
        <authorList>
            <person name="Perez-Cataluna A."/>
            <person name="Figueras M.J."/>
            <person name="Salas-Masso N."/>
        </authorList>
    </citation>
    <scope>NUCLEOTIDE SEQUENCE [LARGE SCALE GENOMIC DNA]</scope>
    <source>
        <strain evidence="4 5">F156-34</strain>
    </source>
</reference>
<evidence type="ECO:0000313" key="5">
    <source>
        <dbReference type="Proteomes" id="UP000289718"/>
    </source>
</evidence>
<accession>A0A4V1M1D3</accession>
<sequence length="323" mass="37461">MKDNVQDTAIKWLTCEKEGLTKEQKKEFYSWLEADISHKEAYDDAKNIYSLFQNMPKEYSKELSKKAHEGARRTKLIENFKPIISYAAVVMLIIVAFFNSYNYFIPSFEQTLVSENKNISKKLLPDGSIVSLDIKTKMQIEYYKNKRVVSLSTGQAMFDVAKDKKRPFIIDSGKTRIEVLGTKFEVINLNDSTTIKVEEGVVKVGHIFNKNKEAQVIGLLKKGQEIQINNLGKVLNSGKTSISEIAPWRNKELIFNKTTIKEALNKFARYEDIQFSFKNSNIQNKLFSGKFYTYDLDKFLNSLEKIYPIKIKKEENRVFIYKD</sequence>
<dbReference type="Gene3D" id="2.60.120.1440">
    <property type="match status" value="1"/>
</dbReference>
<keyword evidence="5" id="KW-1185">Reference proteome</keyword>
<proteinExistence type="predicted"/>
<dbReference type="Pfam" id="PF16344">
    <property type="entry name" value="FecR_C"/>
    <property type="match status" value="1"/>
</dbReference>
<evidence type="ECO:0000259" key="2">
    <source>
        <dbReference type="Pfam" id="PF04773"/>
    </source>
</evidence>
<feature type="domain" description="Protein FecR C-terminal" evidence="3">
    <location>
        <begin position="252"/>
        <end position="320"/>
    </location>
</feature>
<dbReference type="InterPro" id="IPR032508">
    <property type="entry name" value="FecR_C"/>
</dbReference>
<dbReference type="GO" id="GO:0016989">
    <property type="term" value="F:sigma factor antagonist activity"/>
    <property type="evidence" value="ECO:0007669"/>
    <property type="project" value="TreeGrafter"/>
</dbReference>
<feature type="transmembrane region" description="Helical" evidence="1">
    <location>
        <begin position="83"/>
        <end position="104"/>
    </location>
</feature>
<dbReference type="OrthoDB" id="5344817at2"/>
<evidence type="ECO:0000313" key="4">
    <source>
        <dbReference type="EMBL" id="RXK13264.1"/>
    </source>
</evidence>
<evidence type="ECO:0000259" key="3">
    <source>
        <dbReference type="Pfam" id="PF16344"/>
    </source>
</evidence>
<dbReference type="PANTHER" id="PTHR30273:SF2">
    <property type="entry name" value="PROTEIN FECR"/>
    <property type="match status" value="1"/>
</dbReference>
<dbReference type="InterPro" id="IPR006860">
    <property type="entry name" value="FecR"/>
</dbReference>
<feature type="domain" description="FecR protein" evidence="2">
    <location>
        <begin position="112"/>
        <end position="203"/>
    </location>
</feature>
<name>A0A4V1M1D3_9BACT</name>
<keyword evidence="1" id="KW-0812">Transmembrane</keyword>